<evidence type="ECO:0000256" key="1">
    <source>
        <dbReference type="ARBA" id="ARBA00022729"/>
    </source>
</evidence>
<comment type="caution">
    <text evidence="4">The sequence shown here is derived from an EMBL/GenBank/DDBJ whole genome shotgun (WGS) entry which is preliminary data.</text>
</comment>
<dbReference type="Proteomes" id="UP000655225">
    <property type="component" value="Unassembled WGS sequence"/>
</dbReference>
<evidence type="ECO:0000313" key="5">
    <source>
        <dbReference type="Proteomes" id="UP000655225"/>
    </source>
</evidence>
<dbReference type="InterPro" id="IPR038408">
    <property type="entry name" value="GNK2_sf"/>
</dbReference>
<dbReference type="PANTHER" id="PTHR36365">
    <property type="entry name" value="OS05G0500400 PROTEIN"/>
    <property type="match status" value="1"/>
</dbReference>
<name>A0A835DQS8_TETSI</name>
<dbReference type="InterPro" id="IPR018962">
    <property type="entry name" value="DUF1995"/>
</dbReference>
<proteinExistence type="predicted"/>
<evidence type="ECO:0000256" key="2">
    <source>
        <dbReference type="ARBA" id="ARBA00022737"/>
    </source>
</evidence>
<dbReference type="GO" id="GO:0009507">
    <property type="term" value="C:chloroplast"/>
    <property type="evidence" value="ECO:0007669"/>
    <property type="project" value="TreeGrafter"/>
</dbReference>
<dbReference type="AlphaFoldDB" id="A0A835DQS8"/>
<evidence type="ECO:0000259" key="3">
    <source>
        <dbReference type="PROSITE" id="PS51473"/>
    </source>
</evidence>
<dbReference type="InterPro" id="IPR002902">
    <property type="entry name" value="GNK2"/>
</dbReference>
<dbReference type="CDD" id="cd23509">
    <property type="entry name" value="Gnk2-like"/>
    <property type="match status" value="2"/>
</dbReference>
<accession>A0A835DQS8</accession>
<keyword evidence="1" id="KW-0732">Signal</keyword>
<dbReference type="PANTHER" id="PTHR36365:SF1">
    <property type="entry name" value="OS05G0500400 PROTEIN"/>
    <property type="match status" value="1"/>
</dbReference>
<dbReference type="PROSITE" id="PS51473">
    <property type="entry name" value="GNK2"/>
    <property type="match status" value="2"/>
</dbReference>
<dbReference type="Pfam" id="PF09353">
    <property type="entry name" value="DUF1995"/>
    <property type="match status" value="1"/>
</dbReference>
<organism evidence="4 5">
    <name type="scientific">Tetracentron sinense</name>
    <name type="common">Spur-leaf</name>
    <dbReference type="NCBI Taxonomy" id="13715"/>
    <lineage>
        <taxon>Eukaryota</taxon>
        <taxon>Viridiplantae</taxon>
        <taxon>Streptophyta</taxon>
        <taxon>Embryophyta</taxon>
        <taxon>Tracheophyta</taxon>
        <taxon>Spermatophyta</taxon>
        <taxon>Magnoliopsida</taxon>
        <taxon>Trochodendrales</taxon>
        <taxon>Trochodendraceae</taxon>
        <taxon>Tetracentron</taxon>
    </lineage>
</organism>
<gene>
    <name evidence="4" type="ORF">HHK36_005550</name>
</gene>
<dbReference type="Pfam" id="PF01657">
    <property type="entry name" value="Stress-antifung"/>
    <property type="match status" value="2"/>
</dbReference>
<sequence>MASNLFKFPIQTFKATKPSTPLPLSKTLFPSLSIPLQQQQEHSHLSYSPQKLLQKSNFHSLNIQSSLSSYTPPTTKEEAILQAKTCLSTTLEKPLNNPRLAGKLKKQKQPRFRVEIPVVDDSAESLAQLAFEVLGDLPIRRKGTPVKILILWPNPTLTEVAAKAFEPNSSSQIEHMDVSSVTNDYTRFLNSGDVVVFLAPEASQIDVIKTVTDGLYPKPVVIFNPRWGFEEEGNFGELGDFVGSFEVVYSFLGLEVRGILSQRKGVVFKCVRDGVLSGERWAVLVEEEGELKVISKFTKRPSIGEVENVLYNLMAVNSPITKSAKFLKDLVSNVTGKNYADINVGAGWECSVAENFTAGNPFKTNRDNLLTSLASNGPGTGFYKATSSRNSNKLYGLIQCRGDISAIDCANCTKEATQVALHDCPNSKMVQVWFKWCTLKYSNEKFFGTWDKSSVAITNGTDFEDPAVVSQGLVFMGRLASTAPYQPLMFQKAILEVGDKGKRYGMVQCRRDLSRSDCEKCLDQELVTFGTTIESIRRWEIYGTSCNLLYDDYQFFFGNISMTASKGAKIYSWNGLGVAVMIVMMLIW</sequence>
<protein>
    <recommendedName>
        <fullName evidence="3">Gnk2-homologous domain-containing protein</fullName>
    </recommendedName>
</protein>
<keyword evidence="2" id="KW-0677">Repeat</keyword>
<feature type="domain" description="Gnk2-homologous" evidence="3">
    <location>
        <begin position="344"/>
        <end position="446"/>
    </location>
</feature>
<keyword evidence="5" id="KW-1185">Reference proteome</keyword>
<dbReference type="Gene3D" id="3.30.430.20">
    <property type="entry name" value="Gnk2 domain, C-X8-C-X2-C motif"/>
    <property type="match status" value="2"/>
</dbReference>
<dbReference type="OrthoDB" id="515480at2759"/>
<evidence type="ECO:0000313" key="4">
    <source>
        <dbReference type="EMBL" id="KAF8409474.1"/>
    </source>
</evidence>
<feature type="domain" description="Gnk2-homologous" evidence="3">
    <location>
        <begin position="450"/>
        <end position="555"/>
    </location>
</feature>
<reference evidence="4 5" key="1">
    <citation type="submission" date="2020-04" db="EMBL/GenBank/DDBJ databases">
        <title>Plant Genome Project.</title>
        <authorList>
            <person name="Zhang R.-G."/>
        </authorList>
    </citation>
    <scope>NUCLEOTIDE SEQUENCE [LARGE SCALE GENOMIC DNA]</scope>
    <source>
        <strain evidence="4">YNK0</strain>
        <tissue evidence="4">Leaf</tissue>
    </source>
</reference>
<dbReference type="EMBL" id="JABCRI010000003">
    <property type="protein sequence ID" value="KAF8409474.1"/>
    <property type="molecule type" value="Genomic_DNA"/>
</dbReference>